<dbReference type="STRING" id="4795.A0A225UEH7"/>
<proteinExistence type="predicted"/>
<gene>
    <name evidence="1" type="ORF">PHMEG_00040143</name>
</gene>
<dbReference type="EMBL" id="NBNE01020516">
    <property type="protein sequence ID" value="OWY91320.1"/>
    <property type="molecule type" value="Genomic_DNA"/>
</dbReference>
<name>A0A225UEH7_9STRA</name>
<dbReference type="AlphaFoldDB" id="A0A225UEH7"/>
<organism evidence="1 2">
    <name type="scientific">Phytophthora megakarya</name>
    <dbReference type="NCBI Taxonomy" id="4795"/>
    <lineage>
        <taxon>Eukaryota</taxon>
        <taxon>Sar</taxon>
        <taxon>Stramenopiles</taxon>
        <taxon>Oomycota</taxon>
        <taxon>Peronosporomycetes</taxon>
        <taxon>Peronosporales</taxon>
        <taxon>Peronosporaceae</taxon>
        <taxon>Phytophthora</taxon>
    </lineage>
</organism>
<evidence type="ECO:0000313" key="1">
    <source>
        <dbReference type="EMBL" id="OWY91320.1"/>
    </source>
</evidence>
<protein>
    <recommendedName>
        <fullName evidence="3">Core-binding (CB) domain-containing protein</fullName>
    </recommendedName>
</protein>
<evidence type="ECO:0008006" key="3">
    <source>
        <dbReference type="Google" id="ProtNLM"/>
    </source>
</evidence>
<accession>A0A225UEH7</accession>
<dbReference type="Proteomes" id="UP000198211">
    <property type="component" value="Unassembled WGS sequence"/>
</dbReference>
<evidence type="ECO:0000313" key="2">
    <source>
        <dbReference type="Proteomes" id="UP000198211"/>
    </source>
</evidence>
<feature type="non-terminal residue" evidence="1">
    <location>
        <position position="1"/>
    </location>
</feature>
<comment type="caution">
    <text evidence="1">The sequence shown here is derived from an EMBL/GenBank/DDBJ whole genome shotgun (WGS) entry which is preliminary data.</text>
</comment>
<reference evidence="2" key="1">
    <citation type="submission" date="2017-03" db="EMBL/GenBank/DDBJ databases">
        <title>Phytopthora megakarya and P. palmivora, two closely related causual agents of cacao black pod achieved similar genome size and gene model numbers by different mechanisms.</title>
        <authorList>
            <person name="Ali S."/>
            <person name="Shao J."/>
            <person name="Larry D.J."/>
            <person name="Kronmiller B."/>
            <person name="Shen D."/>
            <person name="Strem M.D."/>
            <person name="Melnick R.L."/>
            <person name="Guiltinan M.J."/>
            <person name="Tyler B.M."/>
            <person name="Meinhardt L.W."/>
            <person name="Bailey B.A."/>
        </authorList>
    </citation>
    <scope>NUCLEOTIDE SEQUENCE [LARGE SCALE GENOMIC DNA]</scope>
    <source>
        <strain evidence="2">zdho120</strain>
    </source>
</reference>
<dbReference type="OrthoDB" id="116585at2759"/>
<keyword evidence="2" id="KW-1185">Reference proteome</keyword>
<sequence>QARATVVKAFERFLAAESTNMEHARALIAVDPDRAGCNLVTFMDKFDVYLAFHAGARGQPLSRHSAAQYFRQVKCWLLDEYPVQGGSVERQLLSLGRTLA</sequence>